<proteinExistence type="inferred from homology"/>
<dbReference type="SMART" id="SM01007">
    <property type="entry name" value="Aldolase_II"/>
    <property type="match status" value="1"/>
</dbReference>
<dbReference type="PANTHER" id="PTHR10672">
    <property type="entry name" value="ADDUCIN"/>
    <property type="match status" value="1"/>
</dbReference>
<dbReference type="EMBL" id="CCAE010000078">
    <property type="protein sequence ID" value="CDN90352.1"/>
    <property type="molecule type" value="Genomic_DNA"/>
</dbReference>
<accession>A0A1L1PK31</accession>
<dbReference type="InterPro" id="IPR036409">
    <property type="entry name" value="Aldolase_II/adducin_N_sf"/>
</dbReference>
<dbReference type="Gene3D" id="3.40.225.10">
    <property type="entry name" value="Class II aldolase/adducin N-terminal domain"/>
    <property type="match status" value="1"/>
</dbReference>
<comment type="similarity">
    <text evidence="1">Belongs to the aldolase class II family.</text>
</comment>
<dbReference type="GO" id="GO:0005856">
    <property type="term" value="C:cytoskeleton"/>
    <property type="evidence" value="ECO:0007669"/>
    <property type="project" value="TreeGrafter"/>
</dbReference>
<gene>
    <name evidence="4" type="ORF">BN948_04796</name>
</gene>
<evidence type="ECO:0000313" key="4">
    <source>
        <dbReference type="EMBL" id="CDN90352.1"/>
    </source>
</evidence>
<dbReference type="Proteomes" id="UP000028878">
    <property type="component" value="Unassembled WGS sequence"/>
</dbReference>
<dbReference type="InterPro" id="IPR051017">
    <property type="entry name" value="Aldolase-II_Adducin_sf"/>
</dbReference>
<keyword evidence="5" id="KW-1185">Reference proteome</keyword>
<feature type="region of interest" description="Disordered" evidence="2">
    <location>
        <begin position="1"/>
        <end position="33"/>
    </location>
</feature>
<evidence type="ECO:0000256" key="2">
    <source>
        <dbReference type="SAM" id="MobiDB-lite"/>
    </source>
</evidence>
<dbReference type="AlphaFoldDB" id="A0A1L1PK31"/>
<organism evidence="4 5">
    <name type="scientific">Hydrogenophaga intermedia</name>
    <dbReference type="NCBI Taxonomy" id="65786"/>
    <lineage>
        <taxon>Bacteria</taxon>
        <taxon>Pseudomonadati</taxon>
        <taxon>Pseudomonadota</taxon>
        <taxon>Betaproteobacteria</taxon>
        <taxon>Burkholderiales</taxon>
        <taxon>Comamonadaceae</taxon>
        <taxon>Hydrogenophaga</taxon>
    </lineage>
</organism>
<dbReference type="SUPFAM" id="SSF53639">
    <property type="entry name" value="AraD/HMP-PK domain-like"/>
    <property type="match status" value="1"/>
</dbReference>
<name>A0A1L1PK31_HYDIT</name>
<dbReference type="InterPro" id="IPR001303">
    <property type="entry name" value="Aldolase_II/adducin_N"/>
</dbReference>
<evidence type="ECO:0000256" key="1">
    <source>
        <dbReference type="ARBA" id="ARBA00037961"/>
    </source>
</evidence>
<feature type="compositionally biased region" description="Polar residues" evidence="2">
    <location>
        <begin position="1"/>
        <end position="12"/>
    </location>
</feature>
<dbReference type="GO" id="GO:0051015">
    <property type="term" value="F:actin filament binding"/>
    <property type="evidence" value="ECO:0007669"/>
    <property type="project" value="TreeGrafter"/>
</dbReference>
<dbReference type="PANTHER" id="PTHR10672:SF3">
    <property type="entry name" value="PROTEIN HU-LI TAI SHAO"/>
    <property type="match status" value="1"/>
</dbReference>
<dbReference type="Pfam" id="PF00596">
    <property type="entry name" value="Aldolase_II"/>
    <property type="match status" value="1"/>
</dbReference>
<feature type="domain" description="Class II aldolase/adducin N-terminal" evidence="3">
    <location>
        <begin position="46"/>
        <end position="227"/>
    </location>
</feature>
<dbReference type="RefSeq" id="WP_009515577.1">
    <property type="nucleotide sequence ID" value="NZ_CCAE010000078.1"/>
</dbReference>
<dbReference type="NCBIfam" id="NF005451">
    <property type="entry name" value="PRK07044.1"/>
    <property type="match status" value="1"/>
</dbReference>
<reference evidence="5" key="1">
    <citation type="submission" date="2014-11" db="EMBL/GenBank/DDBJ databases">
        <title>Draft genome sequence of Hydrogenophaga intermedia S1.</title>
        <authorList>
            <person name="Gan H.M."/>
            <person name="Chew T.H."/>
            <person name="Stolz A."/>
        </authorList>
    </citation>
    <scope>NUCLEOTIDE SEQUENCE [LARGE SCALE GENOMIC DNA]</scope>
    <source>
        <strain evidence="5">S1</strain>
    </source>
</reference>
<sequence>MLSTRSSSSTETIKVEEKSNAMAERMPDIPNPDPARYSAGEWQTRVDLAAAYRLIATLNMDDAIFTHISVRIPDTDVPTFLINPYGMMFEEVTATSLVKIDVNGHKICDSPWPVNPAGFDIHSAVHTRSPNAHCVIHTHSLAGMTVASMPEGLLPLNQMSLHFYKRIGRYSYDTIHFPEHEKDRLVACIADHPALIMESHGMMTCGPTVADAFFYMYYLEKACRIQVQVMAGARPHIPMRDEVAEEGRALFEDRHEQKRFMWAAFVRKLHRDAPDFAC</sequence>
<evidence type="ECO:0000259" key="3">
    <source>
        <dbReference type="SMART" id="SM01007"/>
    </source>
</evidence>
<protein>
    <submittedName>
        <fullName evidence="4">Class II aldolase/adducin family protein</fullName>
    </submittedName>
</protein>
<evidence type="ECO:0000313" key="5">
    <source>
        <dbReference type="Proteomes" id="UP000028878"/>
    </source>
</evidence>